<name>A0A2R6NPT9_9APHY</name>
<feature type="compositionally biased region" description="Acidic residues" evidence="1">
    <location>
        <begin position="414"/>
        <end position="425"/>
    </location>
</feature>
<feature type="compositionally biased region" description="Basic and acidic residues" evidence="1">
    <location>
        <begin position="119"/>
        <end position="139"/>
    </location>
</feature>
<evidence type="ECO:0000313" key="3">
    <source>
        <dbReference type="EMBL" id="PSR74139.1"/>
    </source>
</evidence>
<accession>A0A2R6NPT9</accession>
<evidence type="ECO:0000256" key="1">
    <source>
        <dbReference type="SAM" id="MobiDB-lite"/>
    </source>
</evidence>
<feature type="compositionally biased region" description="Basic residues" evidence="1">
    <location>
        <begin position="41"/>
        <end position="53"/>
    </location>
</feature>
<dbReference type="EMBL" id="MLYV02001019">
    <property type="protein sequence ID" value="PSR74139.1"/>
    <property type="molecule type" value="Genomic_DNA"/>
</dbReference>
<feature type="compositionally biased region" description="Basic and acidic residues" evidence="1">
    <location>
        <begin position="1"/>
        <end position="11"/>
    </location>
</feature>
<gene>
    <name evidence="3" type="ORF">PHLCEN_2v10095</name>
</gene>
<organism evidence="3 4">
    <name type="scientific">Hermanssonia centrifuga</name>
    <dbReference type="NCBI Taxonomy" id="98765"/>
    <lineage>
        <taxon>Eukaryota</taxon>
        <taxon>Fungi</taxon>
        <taxon>Dikarya</taxon>
        <taxon>Basidiomycota</taxon>
        <taxon>Agaricomycotina</taxon>
        <taxon>Agaricomycetes</taxon>
        <taxon>Polyporales</taxon>
        <taxon>Meruliaceae</taxon>
        <taxon>Hermanssonia</taxon>
    </lineage>
</organism>
<feature type="region of interest" description="Disordered" evidence="1">
    <location>
        <begin position="1"/>
        <end position="179"/>
    </location>
</feature>
<evidence type="ECO:0000259" key="2">
    <source>
        <dbReference type="Pfam" id="PF13926"/>
    </source>
</evidence>
<dbReference type="PANTHER" id="PTHR14689">
    <property type="entry name" value="PHORBOL-ESTER_DAG-TYPE DOMAIN-CONTAINING PROTEIN"/>
    <property type="match status" value="1"/>
</dbReference>
<feature type="compositionally biased region" description="Low complexity" evidence="1">
    <location>
        <begin position="229"/>
        <end position="241"/>
    </location>
</feature>
<dbReference type="OrthoDB" id="21499at2759"/>
<feature type="compositionally biased region" description="Acidic residues" evidence="1">
    <location>
        <begin position="68"/>
        <end position="79"/>
    </location>
</feature>
<dbReference type="InterPro" id="IPR025451">
    <property type="entry name" value="DUF4211"/>
</dbReference>
<protein>
    <recommendedName>
        <fullName evidence="2">DUF4211 domain-containing protein</fullName>
    </recommendedName>
</protein>
<keyword evidence="4" id="KW-1185">Reference proteome</keyword>
<dbReference type="GO" id="GO:0005634">
    <property type="term" value="C:nucleus"/>
    <property type="evidence" value="ECO:0007669"/>
    <property type="project" value="TreeGrafter"/>
</dbReference>
<dbReference type="Pfam" id="PF13926">
    <property type="entry name" value="DUF4211"/>
    <property type="match status" value="1"/>
</dbReference>
<feature type="domain" description="DUF4211" evidence="2">
    <location>
        <begin position="271"/>
        <end position="405"/>
    </location>
</feature>
<feature type="compositionally biased region" description="Basic residues" evidence="1">
    <location>
        <begin position="147"/>
        <end position="158"/>
    </location>
</feature>
<dbReference type="STRING" id="98765.A0A2R6NPT9"/>
<evidence type="ECO:0000313" key="4">
    <source>
        <dbReference type="Proteomes" id="UP000186601"/>
    </source>
</evidence>
<feature type="region of interest" description="Disordered" evidence="1">
    <location>
        <begin position="407"/>
        <end position="428"/>
    </location>
</feature>
<dbReference type="AlphaFoldDB" id="A0A2R6NPT9"/>
<reference evidence="3 4" key="1">
    <citation type="submission" date="2018-02" db="EMBL/GenBank/DDBJ databases">
        <title>Genome sequence of the basidiomycete white-rot fungus Phlebia centrifuga.</title>
        <authorList>
            <person name="Granchi Z."/>
            <person name="Peng M."/>
            <person name="de Vries R.P."/>
            <person name="Hilden K."/>
            <person name="Makela M.R."/>
            <person name="Grigoriev I."/>
            <person name="Riley R."/>
        </authorList>
    </citation>
    <scope>NUCLEOTIDE SEQUENCE [LARGE SCALE GENOMIC DNA]</scope>
    <source>
        <strain evidence="3 4">FBCC195</strain>
    </source>
</reference>
<sequence>MPRRTTTKDAPGRLTQGSITRFFEHSSPIQPHSDPSPKPSRISRRTAAKITKKRAADTKRTRYASGEDISEQADDDDASSDVGAIHFESEVISVSSEEDDVAASPKRPTMTQKKRGKRRADSEEVVESRSESDVQEERIGVPVVWKGKAKNGKRKRPVVHSESEEETQPRRRKLVKGVRPLTPEVDDLMDEIDQDKIVESRLRKRDKRSAFQKNLEKLKKKKRGELVQSESSESDIGSGEEAVPFSHARPHEDGASEASSADDEDPELDGFIEEDNNTVAPELPVQFSMNTFQELVHHFKIICQLFVHLAVHKRNNRRNFMEQSLADDYFSVPLQIARRKITGMRDSLVTSSVWRPEFKKPLETYPDFETIQLDFALPSCDACHLGGRISTLLGRVSGDPYDKLTFQRLHDNDSSGDDEGGDSDDSGQQHVKEFHLGRFCAKRTRVFHRFTHWEYALFKALSQEVEDLQNRQSNKRMFVRVAYAGGKEPPDDLSDADGIMNWLDERGVIGMEWQKIKEMMETARSLEVAAKRGDED</sequence>
<proteinExistence type="predicted"/>
<feature type="region of interest" description="Disordered" evidence="1">
    <location>
        <begin position="219"/>
        <end position="271"/>
    </location>
</feature>
<feature type="compositionally biased region" description="Acidic residues" evidence="1">
    <location>
        <begin position="260"/>
        <end position="271"/>
    </location>
</feature>
<dbReference type="PANTHER" id="PTHR14689:SF0">
    <property type="entry name" value="COILED-COIL DOMAIN-CONTAINING PROTEIN 82"/>
    <property type="match status" value="1"/>
</dbReference>
<dbReference type="Proteomes" id="UP000186601">
    <property type="component" value="Unassembled WGS sequence"/>
</dbReference>
<comment type="caution">
    <text evidence="3">The sequence shown here is derived from an EMBL/GenBank/DDBJ whole genome shotgun (WGS) entry which is preliminary data.</text>
</comment>